<dbReference type="InterPro" id="IPR055212">
    <property type="entry name" value="KH-I_PNO1_first"/>
</dbReference>
<dbReference type="GO" id="GO:0000930">
    <property type="term" value="C:gamma-tubulin complex"/>
    <property type="evidence" value="ECO:0007669"/>
    <property type="project" value="TreeGrafter"/>
</dbReference>
<evidence type="ECO:0000256" key="4">
    <source>
        <dbReference type="ARBA" id="ARBA00022701"/>
    </source>
</evidence>
<evidence type="ECO:0000259" key="10">
    <source>
        <dbReference type="SMART" id="SM00322"/>
    </source>
</evidence>
<comment type="similarity">
    <text evidence="8">Belongs to the TUBGCP family.</text>
</comment>
<dbReference type="InterPro" id="IPR004087">
    <property type="entry name" value="KH_dom"/>
</dbReference>
<feature type="region of interest" description="Disordered" evidence="9">
    <location>
        <begin position="727"/>
        <end position="747"/>
    </location>
</feature>
<keyword evidence="7" id="KW-0539">Nucleus</keyword>
<dbReference type="FunFam" id="3.30.1370.10:FF:000009">
    <property type="entry name" value="RNA-binding protein PNO1"/>
    <property type="match status" value="1"/>
</dbReference>
<dbReference type="CDD" id="cd22392">
    <property type="entry name" value="KH-I_PNO1_rpt2"/>
    <property type="match status" value="1"/>
</dbReference>
<dbReference type="AlphaFoldDB" id="A0AAV6MAC5"/>
<dbReference type="CDD" id="cd22391">
    <property type="entry name" value="KH-I_PNO1_rpt1"/>
    <property type="match status" value="1"/>
</dbReference>
<comment type="function">
    <text evidence="8">Component of the gamma-tubulin ring complex (gTuRC) which mediates microtubule nucleation.</text>
</comment>
<proteinExistence type="inferred from homology"/>
<evidence type="ECO:0000256" key="6">
    <source>
        <dbReference type="ARBA" id="ARBA00023212"/>
    </source>
</evidence>
<dbReference type="InterPro" id="IPR041470">
    <property type="entry name" value="GCP_N"/>
</dbReference>
<evidence type="ECO:0000256" key="2">
    <source>
        <dbReference type="ARBA" id="ARBA00007515"/>
    </source>
</evidence>
<protein>
    <recommendedName>
        <fullName evidence="8">Gamma-tubulin complex component</fullName>
    </recommendedName>
</protein>
<feature type="region of interest" description="Disordered" evidence="9">
    <location>
        <begin position="620"/>
        <end position="643"/>
    </location>
</feature>
<gene>
    <name evidence="11" type="primary">GCP2</name>
    <name evidence="11" type="ORF">SDJN03_25107</name>
</gene>
<dbReference type="Proteomes" id="UP000685013">
    <property type="component" value="Chromosome 16"/>
</dbReference>
<dbReference type="GO" id="GO:0051321">
    <property type="term" value="P:meiotic cell cycle"/>
    <property type="evidence" value="ECO:0007669"/>
    <property type="project" value="TreeGrafter"/>
</dbReference>
<evidence type="ECO:0000313" key="12">
    <source>
        <dbReference type="Proteomes" id="UP000685013"/>
    </source>
</evidence>
<comment type="subcellular location">
    <subcellularLocation>
        <location evidence="8">Cytoplasm</location>
        <location evidence="8">Cytoskeleton</location>
        <location evidence="8">Microtubule organizing center</location>
    </subcellularLocation>
    <subcellularLocation>
        <location evidence="1">Nucleus</location>
        <location evidence="1">Nucleolus</location>
    </subcellularLocation>
</comment>
<dbReference type="PANTHER" id="PTHR19302">
    <property type="entry name" value="GAMMA TUBULIN COMPLEX PROTEIN"/>
    <property type="match status" value="1"/>
</dbReference>
<dbReference type="GO" id="GO:0051225">
    <property type="term" value="P:spindle assembly"/>
    <property type="evidence" value="ECO:0007669"/>
    <property type="project" value="TreeGrafter"/>
</dbReference>
<evidence type="ECO:0000313" key="11">
    <source>
        <dbReference type="EMBL" id="KAG6577533.1"/>
    </source>
</evidence>
<keyword evidence="4 8" id="KW-0493">Microtubule</keyword>
<dbReference type="InterPro" id="IPR040457">
    <property type="entry name" value="GCP_C"/>
</dbReference>
<dbReference type="GO" id="GO:0005730">
    <property type="term" value="C:nucleolus"/>
    <property type="evidence" value="ECO:0007669"/>
    <property type="project" value="UniProtKB-SubCell"/>
</dbReference>
<dbReference type="PANTHER" id="PTHR19302:SF13">
    <property type="entry name" value="GAMMA-TUBULIN COMPLEX COMPONENT 2"/>
    <property type="match status" value="1"/>
</dbReference>
<dbReference type="EMBL" id="JAGKQH010000016">
    <property type="protein sequence ID" value="KAG6577533.1"/>
    <property type="molecule type" value="Genomic_DNA"/>
</dbReference>
<accession>A0AAV6MAC5</accession>
<feature type="compositionally biased region" description="Polar residues" evidence="9">
    <location>
        <begin position="623"/>
        <end position="638"/>
    </location>
</feature>
<dbReference type="SMART" id="SM00322">
    <property type="entry name" value="KH"/>
    <property type="match status" value="1"/>
</dbReference>
<sequence length="933" mass="105096">MENPASTPRWNLERPFLTGRFHQEAKTTSRFSELKLESFSNGGLEKAIGCYDAAIQELIVIDDLLSALLGIEGRYISIKRVHGKENEISFQVDASMDLALQELAKRIFPLCESFLFINQFVESRSQFKKGLVNHAFAAALRALLLDYQAMVAQLEHQFRLGRLSIQGLWFYCQPMMGSMQALSAVTRKVSASDIAGSAVLNLLQSQAKAMAGDNAVRSLLEKMTQCASNAYLGILERWVYEGVIDDPYGEFFIVENKSLRKESLYQDYDTKYWRCRYSLKEGIPTFLANIAGMILTTGKYLNVMRECGHNVQLPVSENSKLMSFGSNHQYLECIKAAYDFSSSELLKLIKEKYDLVGKLRSIKHYLLLDQGDFLVHFMDIARDELTKKLDDISVEKLQSLLDVALRSTAAAADPCHEDLTCCVERMSLPKSLRALKDLVDSRTLPGINDEEEPMGITGLETFSLSFKVRWPLCIVISWKSVSKYQLIFRFLFHCKHVERQLCWAWQVHQGVSSLNISGTSISRSSLLCRSMLKFINSLLHYLTFEVLEPNWHVMHNRIQTAKSIDEVIQHHDFFLDKCLRECLLLLPQLLKKVERLKLLCLQYAAATQCLISSSIDGCKSEESSNSLTCSETSTQRNGRTPKGVILSASNSTVTESILKFEKEFNSELQSLGPLLTSAAADAATAAAAPFFTDVTPSLDLSVETQHNSIMQSTESSTSMEVETVSTETKNVVSTLPPKPQFDPLKPHEMNDGRIQFRKVSVPPHRYTPLKKAWMEIYTPIYEQMKIDIRMNLKVRKVELKTRADTPDISNLQKCADFVHAFMLGFDVIDAIALLRVDELYVESFEIKDVKTLRGEHLSRAIGRLSGKAGKTKFAIENATKTRIVIADTKIHILGSFANIKIARDSLCSLILGSPAGKVYSKLRAVTARLAERF</sequence>
<keyword evidence="12" id="KW-1185">Reference proteome</keyword>
<dbReference type="Pfam" id="PF04130">
    <property type="entry name" value="GCP_C_terminal"/>
    <property type="match status" value="1"/>
</dbReference>
<dbReference type="Pfam" id="PF22891">
    <property type="entry name" value="KH_PNO1_2nd"/>
    <property type="match status" value="1"/>
</dbReference>
<evidence type="ECO:0000256" key="5">
    <source>
        <dbReference type="ARBA" id="ARBA00022884"/>
    </source>
</evidence>
<evidence type="ECO:0000256" key="7">
    <source>
        <dbReference type="ARBA" id="ARBA00023242"/>
    </source>
</evidence>
<keyword evidence="3 8" id="KW-0963">Cytoplasm</keyword>
<dbReference type="GO" id="GO:0043015">
    <property type="term" value="F:gamma-tubulin binding"/>
    <property type="evidence" value="ECO:0007669"/>
    <property type="project" value="InterPro"/>
</dbReference>
<comment type="caution">
    <text evidence="11">The sequence shown here is derived from an EMBL/GenBank/DDBJ whole genome shotgun (WGS) entry which is preliminary data.</text>
</comment>
<dbReference type="GO" id="GO:0007020">
    <property type="term" value="P:microtubule nucleation"/>
    <property type="evidence" value="ECO:0007669"/>
    <property type="project" value="InterPro"/>
</dbReference>
<dbReference type="Pfam" id="PF17681">
    <property type="entry name" value="GCP_N_terminal"/>
    <property type="match status" value="1"/>
</dbReference>
<dbReference type="GO" id="GO:0031122">
    <property type="term" value="P:cytoplasmic microtubule organization"/>
    <property type="evidence" value="ECO:0007669"/>
    <property type="project" value="TreeGrafter"/>
</dbReference>
<keyword evidence="5" id="KW-0694">RNA-binding</keyword>
<dbReference type="GO" id="GO:0000278">
    <property type="term" value="P:mitotic cell cycle"/>
    <property type="evidence" value="ECO:0007669"/>
    <property type="project" value="TreeGrafter"/>
</dbReference>
<name>A0AAV6MAC5_9ROSI</name>
<comment type="similarity">
    <text evidence="2">Belongs to the PNO1 family.</text>
</comment>
<organism evidence="11 12">
    <name type="scientific">Cucurbita argyrosperma subsp. sororia</name>
    <dbReference type="NCBI Taxonomy" id="37648"/>
    <lineage>
        <taxon>Eukaryota</taxon>
        <taxon>Viridiplantae</taxon>
        <taxon>Streptophyta</taxon>
        <taxon>Embryophyta</taxon>
        <taxon>Tracheophyta</taxon>
        <taxon>Spermatophyta</taxon>
        <taxon>Magnoliopsida</taxon>
        <taxon>eudicotyledons</taxon>
        <taxon>Gunneridae</taxon>
        <taxon>Pentapetalae</taxon>
        <taxon>rosids</taxon>
        <taxon>fabids</taxon>
        <taxon>Cucurbitales</taxon>
        <taxon>Cucurbitaceae</taxon>
        <taxon>Cucurbiteae</taxon>
        <taxon>Cucurbita</taxon>
    </lineage>
</organism>
<dbReference type="GO" id="GO:0051011">
    <property type="term" value="F:microtubule minus-end binding"/>
    <property type="evidence" value="ECO:0007669"/>
    <property type="project" value="TreeGrafter"/>
</dbReference>
<evidence type="ECO:0000256" key="1">
    <source>
        <dbReference type="ARBA" id="ARBA00004604"/>
    </source>
</evidence>
<keyword evidence="6 8" id="KW-0206">Cytoskeleton</keyword>
<dbReference type="GO" id="GO:0003723">
    <property type="term" value="F:RNA binding"/>
    <property type="evidence" value="ECO:0007669"/>
    <property type="project" value="UniProtKB-KW"/>
</dbReference>
<feature type="domain" description="K Homology" evidence="10">
    <location>
        <begin position="838"/>
        <end position="911"/>
    </location>
</feature>
<evidence type="ECO:0000256" key="9">
    <source>
        <dbReference type="SAM" id="MobiDB-lite"/>
    </source>
</evidence>
<evidence type="ECO:0000256" key="8">
    <source>
        <dbReference type="RuleBase" id="RU363050"/>
    </source>
</evidence>
<reference evidence="11 12" key="1">
    <citation type="journal article" date="2021" name="Hortic Res">
        <title>The domestication of Cucurbita argyrosperma as revealed by the genome of its wild relative.</title>
        <authorList>
            <person name="Barrera-Redondo J."/>
            <person name="Sanchez-de la Vega G."/>
            <person name="Aguirre-Liguori J.A."/>
            <person name="Castellanos-Morales G."/>
            <person name="Gutierrez-Guerrero Y.T."/>
            <person name="Aguirre-Dugua X."/>
            <person name="Aguirre-Planter E."/>
            <person name="Tenaillon M.I."/>
            <person name="Lira-Saade R."/>
            <person name="Eguiarte L.E."/>
        </authorList>
    </citation>
    <scope>NUCLEOTIDE SEQUENCE [LARGE SCALE GENOMIC DNA]</scope>
    <source>
        <strain evidence="11">JBR-2021</strain>
    </source>
</reference>
<dbReference type="GO" id="GO:0000922">
    <property type="term" value="C:spindle pole"/>
    <property type="evidence" value="ECO:0007669"/>
    <property type="project" value="InterPro"/>
</dbReference>
<evidence type="ECO:0000256" key="3">
    <source>
        <dbReference type="ARBA" id="ARBA00022490"/>
    </source>
</evidence>
<dbReference type="InterPro" id="IPR007259">
    <property type="entry name" value="GCP"/>
</dbReference>
<dbReference type="GO" id="GO:0005874">
    <property type="term" value="C:microtubule"/>
    <property type="evidence" value="ECO:0007669"/>
    <property type="project" value="UniProtKB-KW"/>
</dbReference>
<feature type="non-terminal residue" evidence="11">
    <location>
        <position position="1"/>
    </location>
</feature>
<dbReference type="InterPro" id="IPR055211">
    <property type="entry name" value="KH_PNO1_2nd"/>
</dbReference>